<reference evidence="11 12" key="1">
    <citation type="submission" date="2018-11" db="EMBL/GenBank/DDBJ databases">
        <title>Genome sequence of Saitozyma podzolica DSM 27192.</title>
        <authorList>
            <person name="Aliyu H."/>
            <person name="Gorte O."/>
            <person name="Ochsenreither K."/>
        </authorList>
    </citation>
    <scope>NUCLEOTIDE SEQUENCE [LARGE SCALE GENOMIC DNA]</scope>
    <source>
        <strain evidence="11 12">DSM 27192</strain>
    </source>
</reference>
<dbReference type="InterPro" id="IPR036864">
    <property type="entry name" value="Zn2-C6_fun-type_DNA-bd_sf"/>
</dbReference>
<feature type="compositionally biased region" description="Low complexity" evidence="8">
    <location>
        <begin position="314"/>
        <end position="335"/>
    </location>
</feature>
<keyword evidence="4" id="KW-0238">DNA-binding</keyword>
<feature type="region of interest" description="Disordered" evidence="8">
    <location>
        <begin position="1"/>
        <end position="33"/>
    </location>
</feature>
<keyword evidence="2" id="KW-0862">Zinc</keyword>
<dbReference type="PROSITE" id="PS00463">
    <property type="entry name" value="ZN2_CY6_FUNGAL_1"/>
    <property type="match status" value="1"/>
</dbReference>
<dbReference type="SUPFAM" id="SSF57701">
    <property type="entry name" value="Zn2/Cys6 DNA-binding domain"/>
    <property type="match status" value="1"/>
</dbReference>
<dbReference type="PANTHER" id="PTHR47659">
    <property type="entry name" value="ZN(II)2CYS6 TRANSCRIPTION FACTOR (EUROFUNG)-RELATED"/>
    <property type="match status" value="1"/>
</dbReference>
<evidence type="ECO:0000313" key="12">
    <source>
        <dbReference type="Proteomes" id="UP000279259"/>
    </source>
</evidence>
<keyword evidence="5" id="KW-0804">Transcription</keyword>
<feature type="domain" description="Zn(2)-C6 fungal-type" evidence="9">
    <location>
        <begin position="47"/>
        <end position="76"/>
    </location>
</feature>
<dbReference type="PROSITE" id="PS50048">
    <property type="entry name" value="ZN2_CY6_FUNGAL_2"/>
    <property type="match status" value="1"/>
</dbReference>
<accession>A0A427YL35</accession>
<dbReference type="GO" id="GO:0008270">
    <property type="term" value="F:zinc ion binding"/>
    <property type="evidence" value="ECO:0007669"/>
    <property type="project" value="InterPro"/>
</dbReference>
<evidence type="ECO:0000256" key="3">
    <source>
        <dbReference type="ARBA" id="ARBA00023015"/>
    </source>
</evidence>
<feature type="compositionally biased region" description="Pro residues" evidence="8">
    <location>
        <begin position="356"/>
        <end position="380"/>
    </location>
</feature>
<evidence type="ECO:0000256" key="5">
    <source>
        <dbReference type="ARBA" id="ARBA00023163"/>
    </source>
</evidence>
<dbReference type="PANTHER" id="PTHR47659:SF4">
    <property type="entry name" value="ZN(II)2CYS6 TRANSCRIPTION FACTOR (EUROFUNG)"/>
    <property type="match status" value="1"/>
</dbReference>
<dbReference type="InterPro" id="IPR035965">
    <property type="entry name" value="PAS-like_dom_sf"/>
</dbReference>
<dbReference type="GO" id="GO:0000981">
    <property type="term" value="F:DNA-binding transcription factor activity, RNA polymerase II-specific"/>
    <property type="evidence" value="ECO:0007669"/>
    <property type="project" value="InterPro"/>
</dbReference>
<dbReference type="InterPro" id="IPR000014">
    <property type="entry name" value="PAS"/>
</dbReference>
<keyword evidence="6" id="KW-0539">Nucleus</keyword>
<dbReference type="SMART" id="SM00066">
    <property type="entry name" value="GAL4"/>
    <property type="match status" value="1"/>
</dbReference>
<dbReference type="Gene3D" id="3.30.450.20">
    <property type="entry name" value="PAS domain"/>
    <property type="match status" value="1"/>
</dbReference>
<evidence type="ECO:0000256" key="1">
    <source>
        <dbReference type="ARBA" id="ARBA00022723"/>
    </source>
</evidence>
<proteinExistence type="predicted"/>
<feature type="compositionally biased region" description="Polar residues" evidence="8">
    <location>
        <begin position="10"/>
        <end position="24"/>
    </location>
</feature>
<evidence type="ECO:0000256" key="6">
    <source>
        <dbReference type="ARBA" id="ARBA00023242"/>
    </source>
</evidence>
<evidence type="ECO:0000256" key="4">
    <source>
        <dbReference type="ARBA" id="ARBA00023125"/>
    </source>
</evidence>
<dbReference type="InterPro" id="IPR001138">
    <property type="entry name" value="Zn2Cys6_DnaBD"/>
</dbReference>
<evidence type="ECO:0000256" key="8">
    <source>
        <dbReference type="SAM" id="MobiDB-lite"/>
    </source>
</evidence>
<dbReference type="AlphaFoldDB" id="A0A427YL35"/>
<dbReference type="CDD" id="cd00067">
    <property type="entry name" value="GAL4"/>
    <property type="match status" value="1"/>
</dbReference>
<keyword evidence="1" id="KW-0479">Metal-binding</keyword>
<dbReference type="Gene3D" id="4.10.240.10">
    <property type="entry name" value="Zn(2)-C6 fungal-type DNA-binding domain"/>
    <property type="match status" value="1"/>
</dbReference>
<dbReference type="CDD" id="cd00130">
    <property type="entry name" value="PAS"/>
    <property type="match status" value="1"/>
</dbReference>
<feature type="region of interest" description="Disordered" evidence="8">
    <location>
        <begin position="350"/>
        <end position="486"/>
    </location>
</feature>
<dbReference type="SMART" id="SM00091">
    <property type="entry name" value="PAS"/>
    <property type="match status" value="1"/>
</dbReference>
<feature type="compositionally biased region" description="Low complexity" evidence="8">
    <location>
        <begin position="381"/>
        <end position="398"/>
    </location>
</feature>
<feature type="domain" description="PAS" evidence="10">
    <location>
        <begin position="158"/>
        <end position="191"/>
    </location>
</feature>
<evidence type="ECO:0000259" key="10">
    <source>
        <dbReference type="PROSITE" id="PS50112"/>
    </source>
</evidence>
<gene>
    <name evidence="11" type="ORF">EHS25_009185</name>
</gene>
<dbReference type="SUPFAM" id="SSF55785">
    <property type="entry name" value="PYP-like sensor domain (PAS domain)"/>
    <property type="match status" value="1"/>
</dbReference>
<evidence type="ECO:0000313" key="11">
    <source>
        <dbReference type="EMBL" id="RSH91815.1"/>
    </source>
</evidence>
<dbReference type="PROSITE" id="PS50112">
    <property type="entry name" value="PAS"/>
    <property type="match status" value="1"/>
</dbReference>
<evidence type="ECO:0000256" key="2">
    <source>
        <dbReference type="ARBA" id="ARBA00022833"/>
    </source>
</evidence>
<feature type="region of interest" description="Disordered" evidence="8">
    <location>
        <begin position="296"/>
        <end position="336"/>
    </location>
</feature>
<dbReference type="GO" id="GO:0003677">
    <property type="term" value="F:DNA binding"/>
    <property type="evidence" value="ECO:0007669"/>
    <property type="project" value="UniProtKB-KW"/>
</dbReference>
<dbReference type="OrthoDB" id="411251at2759"/>
<feature type="compositionally biased region" description="Pro residues" evidence="8">
    <location>
        <begin position="399"/>
        <end position="415"/>
    </location>
</feature>
<name>A0A427YL35_9TREE</name>
<sequence>MAASQALRKSPTSSAQDSRGQTASPALDQSAGPVIRRVGGKANVSSACGPCKRAHLACDVGRPCKRCINMGKEDQCEDVPHKKRGRPKVVKPALGQPYSRVLPPIEDPNAGKWRGAPPSGYPPLDPPASIPSARPIDPELTYTSSAPLFTLFTTTELKILRVSPACYALTGYHPHEYVNSSLLDWLHPSDRLLVEMERVRLITVPFVSVPLQSDRDTQAGIMHRSERELLSPAEGMREPYPNQNVRVVRSDNHFSLFNVRLHLGGGLGASLWRAETLGRIYLVVSLLLITTRTDTLPPEFTSRRPSPLLPPTPMSSASAQQSQSQSQSQGQAPAQGLPSFSSIAAAADAPARYDPTPQPPPSYYASAPPPPVRPPPPPAPSSGGYPGYARTAPLSTTYLPPPPRSPSPPPVPPYRQPGYAQADYPPAPAPFQPQPPSQAYYDPRTAPLAPPDSGSGSDPYRRQVSTEDEWGRRTPSNEYGRRAWEL</sequence>
<dbReference type="EMBL" id="RSCD01000007">
    <property type="protein sequence ID" value="RSH91815.1"/>
    <property type="molecule type" value="Genomic_DNA"/>
</dbReference>
<dbReference type="PRINTS" id="PR01217">
    <property type="entry name" value="PRICHEXTENSN"/>
</dbReference>
<dbReference type="InterPro" id="IPR050335">
    <property type="entry name" value="ERT1_acuK_gluconeogen_tf"/>
</dbReference>
<evidence type="ECO:0000259" key="9">
    <source>
        <dbReference type="PROSITE" id="PS50048"/>
    </source>
</evidence>
<feature type="region of interest" description="Disordered" evidence="8">
    <location>
        <begin position="98"/>
        <end position="120"/>
    </location>
</feature>
<feature type="compositionally biased region" description="Pro residues" evidence="8">
    <location>
        <begin position="425"/>
        <end position="436"/>
    </location>
</feature>
<keyword evidence="3" id="KW-0805">Transcription regulation</keyword>
<dbReference type="STRING" id="1890683.A0A427YL35"/>
<organism evidence="11 12">
    <name type="scientific">Saitozyma podzolica</name>
    <dbReference type="NCBI Taxonomy" id="1890683"/>
    <lineage>
        <taxon>Eukaryota</taxon>
        <taxon>Fungi</taxon>
        <taxon>Dikarya</taxon>
        <taxon>Basidiomycota</taxon>
        <taxon>Agaricomycotina</taxon>
        <taxon>Tremellomycetes</taxon>
        <taxon>Tremellales</taxon>
        <taxon>Trimorphomycetaceae</taxon>
        <taxon>Saitozyma</taxon>
    </lineage>
</organism>
<dbReference type="Proteomes" id="UP000279259">
    <property type="component" value="Unassembled WGS sequence"/>
</dbReference>
<keyword evidence="12" id="KW-1185">Reference proteome</keyword>
<feature type="compositionally biased region" description="Basic and acidic residues" evidence="8">
    <location>
        <begin position="459"/>
        <end position="472"/>
    </location>
</feature>
<protein>
    <recommendedName>
        <fullName evidence="7">Transcription activator of gluconeogenesis ERT1</fullName>
    </recommendedName>
</protein>
<evidence type="ECO:0000256" key="7">
    <source>
        <dbReference type="ARBA" id="ARBA00040903"/>
    </source>
</evidence>
<comment type="caution">
    <text evidence="11">The sequence shown here is derived from an EMBL/GenBank/DDBJ whole genome shotgun (WGS) entry which is preliminary data.</text>
</comment>